<protein>
    <submittedName>
        <fullName evidence="2">Uncharacterized protein</fullName>
    </submittedName>
</protein>
<feature type="compositionally biased region" description="Basic residues" evidence="1">
    <location>
        <begin position="133"/>
        <end position="143"/>
    </location>
</feature>
<feature type="region of interest" description="Disordered" evidence="1">
    <location>
        <begin position="59"/>
        <end position="79"/>
    </location>
</feature>
<evidence type="ECO:0000256" key="1">
    <source>
        <dbReference type="SAM" id="MobiDB-lite"/>
    </source>
</evidence>
<sequence length="324" mass="37240">MSENKKGKTKSVVEEETGGEASGVNAEEIFEHAEEEFCQEVINAGDNLVEHARELAERGKITTQESREFAGLTAPKGPPEVRIKALREQKKVLETNIELETDPERRQIMQEGMDVAEQEQPRETTPEKTGNPTRRRKGFRQQRGKLTGSIKDLWLHKKQRDDMVDDGIASEATMKKISKDDAANDDAEATALFSVFGTKQKIRINKILKDHGLYAPHNMANDLQYVITIPTAAEIMNAQGGGICGRIHPRKHRTVIRVHRQHRSCKESRKPIRIRTRVILRTRYPNEENGMEQRFHHYQRNDQRTTKEYESHCHAIHKPNEDRQ</sequence>
<proteinExistence type="predicted"/>
<reference evidence="2" key="1">
    <citation type="submission" date="2020-04" db="EMBL/GenBank/DDBJ databases">
        <authorList>
            <person name="Alioto T."/>
            <person name="Alioto T."/>
            <person name="Gomez Garrido J."/>
        </authorList>
    </citation>
    <scope>NUCLEOTIDE SEQUENCE</scope>
    <source>
        <strain evidence="2">A484AB</strain>
    </source>
</reference>
<dbReference type="AlphaFoldDB" id="A0A6S7IFC0"/>
<gene>
    <name evidence="2" type="ORF">PACLA_8A025068</name>
</gene>
<accession>A0A6S7IFC0</accession>
<evidence type="ECO:0000313" key="2">
    <source>
        <dbReference type="EMBL" id="CAB4015699.1"/>
    </source>
</evidence>
<feature type="region of interest" description="Disordered" evidence="1">
    <location>
        <begin position="1"/>
        <end position="28"/>
    </location>
</feature>
<keyword evidence="3" id="KW-1185">Reference proteome</keyword>
<feature type="region of interest" description="Disordered" evidence="1">
    <location>
        <begin position="113"/>
        <end position="144"/>
    </location>
</feature>
<feature type="compositionally biased region" description="Basic and acidic residues" evidence="1">
    <location>
        <begin position="59"/>
        <end position="68"/>
    </location>
</feature>
<evidence type="ECO:0000313" key="3">
    <source>
        <dbReference type="Proteomes" id="UP001152795"/>
    </source>
</evidence>
<dbReference type="Proteomes" id="UP001152795">
    <property type="component" value="Unassembled WGS sequence"/>
</dbReference>
<dbReference type="EMBL" id="CACRXK020008810">
    <property type="protein sequence ID" value="CAB4015699.1"/>
    <property type="molecule type" value="Genomic_DNA"/>
</dbReference>
<comment type="caution">
    <text evidence="2">The sequence shown here is derived from an EMBL/GenBank/DDBJ whole genome shotgun (WGS) entry which is preliminary data.</text>
</comment>
<organism evidence="2 3">
    <name type="scientific">Paramuricea clavata</name>
    <name type="common">Red gorgonian</name>
    <name type="synonym">Violescent sea-whip</name>
    <dbReference type="NCBI Taxonomy" id="317549"/>
    <lineage>
        <taxon>Eukaryota</taxon>
        <taxon>Metazoa</taxon>
        <taxon>Cnidaria</taxon>
        <taxon>Anthozoa</taxon>
        <taxon>Octocorallia</taxon>
        <taxon>Malacalcyonacea</taxon>
        <taxon>Plexauridae</taxon>
        <taxon>Paramuricea</taxon>
    </lineage>
</organism>
<name>A0A6S7IFC0_PARCT</name>